<evidence type="ECO:0000313" key="3">
    <source>
        <dbReference type="Proteomes" id="UP000198734"/>
    </source>
</evidence>
<keyword evidence="3" id="KW-1185">Reference proteome</keyword>
<evidence type="ECO:0008006" key="4">
    <source>
        <dbReference type="Google" id="ProtNLM"/>
    </source>
</evidence>
<gene>
    <name evidence="2" type="ORF">SAMN05421670_2792</name>
</gene>
<proteinExistence type="predicted"/>
<evidence type="ECO:0000313" key="2">
    <source>
        <dbReference type="EMBL" id="SFQ57312.1"/>
    </source>
</evidence>
<dbReference type="EMBL" id="FOXU01000005">
    <property type="protein sequence ID" value="SFQ57312.1"/>
    <property type="molecule type" value="Genomic_DNA"/>
</dbReference>
<dbReference type="Pfam" id="PF13798">
    <property type="entry name" value="PCYCGC"/>
    <property type="match status" value="1"/>
</dbReference>
<dbReference type="STRING" id="126156.SAMN05421670_2792"/>
<organism evidence="2 3">
    <name type="scientific">Psychrobacillus psychrotolerans</name>
    <dbReference type="NCBI Taxonomy" id="126156"/>
    <lineage>
        <taxon>Bacteria</taxon>
        <taxon>Bacillati</taxon>
        <taxon>Bacillota</taxon>
        <taxon>Bacilli</taxon>
        <taxon>Bacillales</taxon>
        <taxon>Bacillaceae</taxon>
        <taxon>Psychrobacillus</taxon>
    </lineage>
</organism>
<accession>A0A1I5ZLI0</accession>
<sequence length="165" mass="18260">MIMKKVLLMLLSGILLLSACGQENKQENHEEHEDHVGHLENGDLQETTASSDILPAFLDAQSEDMKLVYQAAAKANDVLKWMPCYCGCGDSAGHKSNFNCFVHEIKENGEVVWDDHGTRCAACLETAIASIQMIQEGKSLVEIRNTIDETYKEGYAKPTETPMPS</sequence>
<evidence type="ECO:0000256" key="1">
    <source>
        <dbReference type="SAM" id="SignalP"/>
    </source>
</evidence>
<dbReference type="InterPro" id="IPR025673">
    <property type="entry name" value="PCYCGC"/>
</dbReference>
<dbReference type="AlphaFoldDB" id="A0A1I5ZLI0"/>
<feature type="chain" id="PRO_5039061132" description="Lipoprotein" evidence="1">
    <location>
        <begin position="22"/>
        <end position="165"/>
    </location>
</feature>
<name>A0A1I5ZLI0_9BACI</name>
<feature type="signal peptide" evidence="1">
    <location>
        <begin position="1"/>
        <end position="21"/>
    </location>
</feature>
<keyword evidence="1" id="KW-0732">Signal</keyword>
<protein>
    <recommendedName>
        <fullName evidence="4">Lipoprotein</fullName>
    </recommendedName>
</protein>
<dbReference type="Proteomes" id="UP000198734">
    <property type="component" value="Unassembled WGS sequence"/>
</dbReference>
<reference evidence="3" key="1">
    <citation type="submission" date="2016-10" db="EMBL/GenBank/DDBJ databases">
        <authorList>
            <person name="Varghese N."/>
            <person name="Submissions S."/>
        </authorList>
    </citation>
    <scope>NUCLEOTIDE SEQUENCE [LARGE SCALE GENOMIC DNA]</scope>
    <source>
        <strain evidence="3">DSM 11706</strain>
    </source>
</reference>
<dbReference type="PROSITE" id="PS51257">
    <property type="entry name" value="PROKAR_LIPOPROTEIN"/>
    <property type="match status" value="1"/>
</dbReference>